<gene>
    <name evidence="1" type="ORF">MPL1032_230304</name>
</gene>
<reference evidence="2" key="1">
    <citation type="submission" date="2014-08" db="EMBL/GenBank/DDBJ databases">
        <authorList>
            <person name="Edwards T."/>
        </authorList>
    </citation>
    <scope>NUCLEOTIDE SEQUENCE [LARGE SCALE GENOMIC DNA]</scope>
</reference>
<dbReference type="AlphaFoldDB" id="A0A0K2W011"/>
<organism evidence="1 2">
    <name type="scientific">Mesorhizobium plurifarium</name>
    <dbReference type="NCBI Taxonomy" id="69974"/>
    <lineage>
        <taxon>Bacteria</taxon>
        <taxon>Pseudomonadati</taxon>
        <taxon>Pseudomonadota</taxon>
        <taxon>Alphaproteobacteria</taxon>
        <taxon>Hyphomicrobiales</taxon>
        <taxon>Phyllobacteriaceae</taxon>
        <taxon>Mesorhizobium</taxon>
    </lineage>
</organism>
<dbReference type="EMBL" id="CCND01000016">
    <property type="protein sequence ID" value="CDX58253.1"/>
    <property type="molecule type" value="Genomic_DNA"/>
</dbReference>
<evidence type="ECO:0000313" key="1">
    <source>
        <dbReference type="EMBL" id="CDX58253.1"/>
    </source>
</evidence>
<protein>
    <submittedName>
        <fullName evidence="1">Uncharacterized protein</fullName>
    </submittedName>
</protein>
<accession>A0A0K2W011</accession>
<dbReference type="Proteomes" id="UP000182888">
    <property type="component" value="Unassembled WGS sequence"/>
</dbReference>
<evidence type="ECO:0000313" key="2">
    <source>
        <dbReference type="Proteomes" id="UP000182888"/>
    </source>
</evidence>
<sequence length="107" mass="11654">MSMPAVLSAGAVHGLGRRLSSGDDVGDDAVFQRRQPVFQHQLLFLHALDLKRVAACGDHRVDGGVEIGVFLFEPGIFEAYFSLFLFGHYLPFCVCIAQSGWLGGTGW</sequence>
<name>A0A0K2W011_MESPL</name>
<proteinExistence type="predicted"/>